<keyword evidence="3" id="KW-0732">Signal</keyword>
<dbReference type="PROSITE" id="PS00287">
    <property type="entry name" value="CYSTATIN"/>
    <property type="match status" value="1"/>
</dbReference>
<feature type="chain" id="PRO_5043784871" description="Cystatin domain-containing protein" evidence="3">
    <location>
        <begin position="27"/>
        <end position="137"/>
    </location>
</feature>
<evidence type="ECO:0000256" key="1">
    <source>
        <dbReference type="ARBA" id="ARBA00022690"/>
    </source>
</evidence>
<dbReference type="InterPro" id="IPR046350">
    <property type="entry name" value="Cystatin_sf"/>
</dbReference>
<evidence type="ECO:0000256" key="2">
    <source>
        <dbReference type="ARBA" id="ARBA00022704"/>
    </source>
</evidence>
<dbReference type="Proteomes" id="UP001152523">
    <property type="component" value="Unassembled WGS sequence"/>
</dbReference>
<dbReference type="Pfam" id="PF16845">
    <property type="entry name" value="SQAPI"/>
    <property type="match status" value="1"/>
</dbReference>
<keyword evidence="2" id="KW-0789">Thiol protease inhibitor</keyword>
<keyword evidence="1" id="KW-0646">Protease inhibitor</keyword>
<evidence type="ECO:0000313" key="5">
    <source>
        <dbReference type="EMBL" id="CAH9120350.1"/>
    </source>
</evidence>
<evidence type="ECO:0000259" key="4">
    <source>
        <dbReference type="SMART" id="SM00043"/>
    </source>
</evidence>
<evidence type="ECO:0000256" key="3">
    <source>
        <dbReference type="SAM" id="SignalP"/>
    </source>
</evidence>
<dbReference type="GO" id="GO:0004869">
    <property type="term" value="F:cysteine-type endopeptidase inhibitor activity"/>
    <property type="evidence" value="ECO:0007669"/>
    <property type="project" value="UniProtKB-KW"/>
</dbReference>
<dbReference type="AlphaFoldDB" id="A0AAV0E989"/>
<dbReference type="SMART" id="SM00043">
    <property type="entry name" value="CY"/>
    <property type="match status" value="1"/>
</dbReference>
<feature type="signal peptide" evidence="3">
    <location>
        <begin position="1"/>
        <end position="26"/>
    </location>
</feature>
<dbReference type="Gene3D" id="3.10.450.10">
    <property type="match status" value="1"/>
</dbReference>
<dbReference type="PANTHER" id="PTHR47373:SF1">
    <property type="entry name" value="CYSTEINE PROTEINASE INHIBITOR 2"/>
    <property type="match status" value="1"/>
</dbReference>
<reference evidence="5" key="1">
    <citation type="submission" date="2022-07" db="EMBL/GenBank/DDBJ databases">
        <authorList>
            <person name="Macas J."/>
            <person name="Novak P."/>
            <person name="Neumann P."/>
        </authorList>
    </citation>
    <scope>NUCLEOTIDE SEQUENCE</scope>
</reference>
<name>A0AAV0E989_9ASTE</name>
<dbReference type="InterPro" id="IPR000010">
    <property type="entry name" value="Cystatin_dom"/>
</dbReference>
<sequence length="137" mass="14361">MAKISLPNHSFILLALLLAAAFSADAALGGGGRTGLVGGIKEIKNVKENAYVQSLGKFSVDEENKSSGKQPSAKEGPLKFIEVFKAEQQVVAGMKYFLHINASLPTGGEGTFDAAVVVPPGMKSKQLLTFKRVVGGK</sequence>
<dbReference type="CDD" id="cd00042">
    <property type="entry name" value="CY"/>
    <property type="match status" value="1"/>
</dbReference>
<organism evidence="5 6">
    <name type="scientific">Cuscuta epithymum</name>
    <dbReference type="NCBI Taxonomy" id="186058"/>
    <lineage>
        <taxon>Eukaryota</taxon>
        <taxon>Viridiplantae</taxon>
        <taxon>Streptophyta</taxon>
        <taxon>Embryophyta</taxon>
        <taxon>Tracheophyta</taxon>
        <taxon>Spermatophyta</taxon>
        <taxon>Magnoliopsida</taxon>
        <taxon>eudicotyledons</taxon>
        <taxon>Gunneridae</taxon>
        <taxon>Pentapetalae</taxon>
        <taxon>asterids</taxon>
        <taxon>lamiids</taxon>
        <taxon>Solanales</taxon>
        <taxon>Convolvulaceae</taxon>
        <taxon>Cuscuteae</taxon>
        <taxon>Cuscuta</taxon>
        <taxon>Cuscuta subgen. Cuscuta</taxon>
    </lineage>
</organism>
<comment type="caution">
    <text evidence="5">The sequence shown here is derived from an EMBL/GenBank/DDBJ whole genome shotgun (WGS) entry which is preliminary data.</text>
</comment>
<dbReference type="EMBL" id="CAMAPF010000915">
    <property type="protein sequence ID" value="CAH9120350.1"/>
    <property type="molecule type" value="Genomic_DNA"/>
</dbReference>
<protein>
    <recommendedName>
        <fullName evidence="4">Cystatin domain-containing protein</fullName>
    </recommendedName>
</protein>
<accession>A0AAV0E989</accession>
<proteinExistence type="predicted"/>
<dbReference type="PANTHER" id="PTHR47373">
    <property type="entry name" value="CYSTEINE PROTEINASE INHIBITOR 2"/>
    <property type="match status" value="1"/>
</dbReference>
<dbReference type="SUPFAM" id="SSF54403">
    <property type="entry name" value="Cystatin/monellin"/>
    <property type="match status" value="1"/>
</dbReference>
<evidence type="ECO:0000313" key="6">
    <source>
        <dbReference type="Proteomes" id="UP001152523"/>
    </source>
</evidence>
<dbReference type="InterPro" id="IPR018073">
    <property type="entry name" value="Prot_inh_cystat_CS"/>
</dbReference>
<gene>
    <name evidence="5" type="ORF">CEPIT_LOCUS22997</name>
</gene>
<keyword evidence="6" id="KW-1185">Reference proteome</keyword>
<feature type="domain" description="Cystatin" evidence="4">
    <location>
        <begin position="35"/>
        <end position="133"/>
    </location>
</feature>